<dbReference type="EMBL" id="JALJAT010000001">
    <property type="protein sequence ID" value="KAK4474663.1"/>
    <property type="molecule type" value="Genomic_DNA"/>
</dbReference>
<dbReference type="CDD" id="cd00051">
    <property type="entry name" value="EFh"/>
    <property type="match status" value="1"/>
</dbReference>
<dbReference type="InterPro" id="IPR018247">
    <property type="entry name" value="EF_Hand_1_Ca_BS"/>
</dbReference>
<dbReference type="SMART" id="SM00054">
    <property type="entry name" value="EFh"/>
    <property type="match status" value="2"/>
</dbReference>
<dbReference type="Proteomes" id="UP001292079">
    <property type="component" value="Unassembled WGS sequence"/>
</dbReference>
<evidence type="ECO:0000259" key="2">
    <source>
        <dbReference type="PROSITE" id="PS50222"/>
    </source>
</evidence>
<dbReference type="GO" id="GO:0005509">
    <property type="term" value="F:calcium ion binding"/>
    <property type="evidence" value="ECO:0007669"/>
    <property type="project" value="InterPro"/>
</dbReference>
<feature type="domain" description="EF-hand" evidence="2">
    <location>
        <begin position="2"/>
        <end position="37"/>
    </location>
</feature>
<keyword evidence="1" id="KW-0106">Calcium</keyword>
<evidence type="ECO:0000313" key="4">
    <source>
        <dbReference type="Proteomes" id="UP001292079"/>
    </source>
</evidence>
<dbReference type="PROSITE" id="PS50222">
    <property type="entry name" value="EF_HAND_2"/>
    <property type="match status" value="2"/>
</dbReference>
<dbReference type="InterPro" id="IPR011992">
    <property type="entry name" value="EF-hand-dom_pair"/>
</dbReference>
<evidence type="ECO:0000313" key="3">
    <source>
        <dbReference type="EMBL" id="KAK4474663.1"/>
    </source>
</evidence>
<organism evidence="3 4">
    <name type="scientific">Schistosoma mekongi</name>
    <name type="common">Parasitic worm</name>
    <dbReference type="NCBI Taxonomy" id="38744"/>
    <lineage>
        <taxon>Eukaryota</taxon>
        <taxon>Metazoa</taxon>
        <taxon>Spiralia</taxon>
        <taxon>Lophotrochozoa</taxon>
        <taxon>Platyhelminthes</taxon>
        <taxon>Trematoda</taxon>
        <taxon>Digenea</taxon>
        <taxon>Strigeidida</taxon>
        <taxon>Schistosomatoidea</taxon>
        <taxon>Schistosomatidae</taxon>
        <taxon>Schistosoma</taxon>
    </lineage>
</organism>
<dbReference type="SUPFAM" id="SSF47473">
    <property type="entry name" value="EF-hand"/>
    <property type="match status" value="1"/>
</dbReference>
<dbReference type="InterPro" id="IPR002048">
    <property type="entry name" value="EF_hand_dom"/>
</dbReference>
<dbReference type="Gene3D" id="1.10.238.10">
    <property type="entry name" value="EF-hand"/>
    <property type="match status" value="1"/>
</dbReference>
<dbReference type="PROSITE" id="PS00018">
    <property type="entry name" value="EF_HAND_1"/>
    <property type="match status" value="2"/>
</dbReference>
<comment type="caution">
    <text evidence="3">The sequence shown here is derived from an EMBL/GenBank/DDBJ whole genome shotgun (WGS) entry which is preliminary data.</text>
</comment>
<evidence type="ECO:0000256" key="1">
    <source>
        <dbReference type="ARBA" id="ARBA00022837"/>
    </source>
</evidence>
<dbReference type="Pfam" id="PF13499">
    <property type="entry name" value="EF-hand_7"/>
    <property type="match status" value="1"/>
</dbReference>
<sequence length="69" mass="7658">MSDNDVLLSLFEKLDKSGDGVISYKELSEGLGSSGVTLNIIKKIREKLDLNSDGYITLSEYKHAIQHDD</sequence>
<name>A0AAE1ZIP7_SCHME</name>
<feature type="domain" description="EF-hand" evidence="2">
    <location>
        <begin position="46"/>
        <end position="69"/>
    </location>
</feature>
<protein>
    <recommendedName>
        <fullName evidence="2">EF-hand domain-containing protein</fullName>
    </recommendedName>
</protein>
<accession>A0AAE1ZIP7</accession>
<gene>
    <name evidence="3" type="ORF">MN116_001795</name>
</gene>
<dbReference type="AlphaFoldDB" id="A0AAE1ZIP7"/>
<proteinExistence type="predicted"/>
<reference evidence="3" key="1">
    <citation type="submission" date="2022-04" db="EMBL/GenBank/DDBJ databases">
        <authorList>
            <person name="Xu L."/>
            <person name="Lv Z."/>
        </authorList>
    </citation>
    <scope>NUCLEOTIDE SEQUENCE</scope>
    <source>
        <strain evidence="3">LV_2022a</strain>
    </source>
</reference>
<reference evidence="3" key="2">
    <citation type="journal article" date="2023" name="Infect Dis Poverty">
        <title>Chromosome-scale genome of the human blood fluke Schistosoma mekongi and its implications for public health.</title>
        <authorList>
            <person name="Zhou M."/>
            <person name="Xu L."/>
            <person name="Xu D."/>
            <person name="Chen W."/>
            <person name="Khan J."/>
            <person name="Hu Y."/>
            <person name="Huang H."/>
            <person name="Wei H."/>
            <person name="Zhang Y."/>
            <person name="Chusongsang P."/>
            <person name="Tanasarnprasert K."/>
            <person name="Hu X."/>
            <person name="Limpanont Y."/>
            <person name="Lv Z."/>
        </authorList>
    </citation>
    <scope>NUCLEOTIDE SEQUENCE</scope>
    <source>
        <strain evidence="3">LV_2022a</strain>
    </source>
</reference>
<keyword evidence="4" id="KW-1185">Reference proteome</keyword>